<accession>A0ABX1NNJ9</accession>
<proteinExistence type="predicted"/>
<comment type="caution">
    <text evidence="2">The sequence shown here is derived from an EMBL/GenBank/DDBJ whole genome shotgun (WGS) entry which is preliminary data.</text>
</comment>
<protein>
    <recommendedName>
        <fullName evidence="4">Lipoprotein</fullName>
    </recommendedName>
</protein>
<evidence type="ECO:0008006" key="4">
    <source>
        <dbReference type="Google" id="ProtNLM"/>
    </source>
</evidence>
<keyword evidence="3" id="KW-1185">Reference proteome</keyword>
<evidence type="ECO:0000256" key="1">
    <source>
        <dbReference type="SAM" id="SignalP"/>
    </source>
</evidence>
<dbReference type="PROSITE" id="PS51257">
    <property type="entry name" value="PROKAR_LIPOPROTEIN"/>
    <property type="match status" value="1"/>
</dbReference>
<evidence type="ECO:0000313" key="2">
    <source>
        <dbReference type="EMBL" id="NMG00887.1"/>
    </source>
</evidence>
<feature type="signal peptide" evidence="1">
    <location>
        <begin position="1"/>
        <end position="20"/>
    </location>
</feature>
<dbReference type="RefSeq" id="WP_169143393.1">
    <property type="nucleotide sequence ID" value="NZ_WTVS01000108.1"/>
</dbReference>
<organism evidence="2 3">
    <name type="scientific">Aromatoleum toluolicum</name>
    <dbReference type="NCBI Taxonomy" id="90060"/>
    <lineage>
        <taxon>Bacteria</taxon>
        <taxon>Pseudomonadati</taxon>
        <taxon>Pseudomonadota</taxon>
        <taxon>Betaproteobacteria</taxon>
        <taxon>Rhodocyclales</taxon>
        <taxon>Rhodocyclaceae</taxon>
        <taxon>Aromatoleum</taxon>
    </lineage>
</organism>
<keyword evidence="1" id="KW-0732">Signal</keyword>
<sequence>MKITVLISSAPLLLGGCASSLETFDASGTQSVGVPIATPVLVKVTERTSFAVSPDGADYARYCIEEVNARYQFLAIGERSYVTFKPAPLGKGEFKLEFTDAGALKMVSLNSDASAGVEQVTGLIGSVLPYVAAPKPVPDARAAVSEVAAEKLKEKYCLKKGTEVLRVERVKIE</sequence>
<dbReference type="Proteomes" id="UP000634522">
    <property type="component" value="Unassembled WGS sequence"/>
</dbReference>
<evidence type="ECO:0000313" key="3">
    <source>
        <dbReference type="Proteomes" id="UP000634522"/>
    </source>
</evidence>
<gene>
    <name evidence="2" type="ORF">GPA27_26250</name>
</gene>
<feature type="chain" id="PRO_5045461097" description="Lipoprotein" evidence="1">
    <location>
        <begin position="21"/>
        <end position="173"/>
    </location>
</feature>
<dbReference type="EMBL" id="WTVS01000108">
    <property type="protein sequence ID" value="NMG00887.1"/>
    <property type="molecule type" value="Genomic_DNA"/>
</dbReference>
<reference evidence="2 3" key="1">
    <citation type="submission" date="2019-12" db="EMBL/GenBank/DDBJ databases">
        <title>Comparative genomics gives insights into the taxonomy of the Azoarcus-Aromatoleum group and reveals separate origins of nif in the plant-associated Azoarcus and non-plant-associated Aromatoleum sub-groups.</title>
        <authorList>
            <person name="Lafos M."/>
            <person name="Maluk M."/>
            <person name="Batista M."/>
            <person name="Junghare M."/>
            <person name="Carmona M."/>
            <person name="Faoro H."/>
            <person name="Cruz L.M."/>
            <person name="Battistoni F."/>
            <person name="De Souza E."/>
            <person name="Pedrosa F."/>
            <person name="Chen W.-M."/>
            <person name="Poole P.S."/>
            <person name="Dixon R.A."/>
            <person name="James E.K."/>
        </authorList>
    </citation>
    <scope>NUCLEOTIDE SEQUENCE [LARGE SCALE GENOMIC DNA]</scope>
    <source>
        <strain evidence="2 3">T</strain>
    </source>
</reference>
<name>A0ABX1NNJ9_9RHOO</name>